<keyword evidence="2" id="KW-0255">Endonuclease</keyword>
<sequence length="765" mass="85750">MAGVTTQAVANWRVRSSDFPQPLQELASGPVFRRAQVRAWLKRNNRKLGSLEASSSYYPRLKSFRNDDDALSNCIEEIVNELETESTTGDKPGMLLGKIQSGKTRGFVGIIAKAFDRGFDVAIVLTKGTKTLSAQTVRRLEADFKEFIDDDEFLVLDIMNLPGTPRRSELRRKVVIVAKKQARNLERLIKFINDHEDLQGRKVLLVDDEADLASVRFVRKNGDPNINQGTIADQIDQLRGMTKGIAFLQVTATPYSLYLQPEGYEDDANGSNYIFKPKRPAFTKLLPIHSGYVGGDDYFGPFDTDDPRSKLIVEVAEQEQDALRRADRRRISSNNVLESDNVAGLRRAIITFVVAVGVRRWQQREAGDRALKYAMVIHNDIQRAAHAWQDQVIDWIFSAIVNAAENDPDALRPLFNDAFDDLEASVLADQGRMPPRDDTFDAFIDALQSDDVVVEKVNSDTDVMALLDANAELKLRTPYNIWVGGNILDRGITIPNLISFYYGRNPKMMQADTVLQHSRMYGNRDRRDLAVTRFYTSRAVYDRLYTINALEESLRTAFKNGAHDAGVVFIQSDAARRIRPCAPNKILLSDVVAVSPNDMLLPSDFQTKGGAAMTKVQAELDRLIKPEWRNIDDFVSVDRTTALAIVDAIQQSMEFDTVEFEWNAMRGLIDYYADVAQGGDGKILIWAETGRKLSRSGSGDKSGRSILGTALRKKILDEPRSKSALVLLQQEGGRDLGWTAHKFWWPLFAAPTDAEPCVFATKVAV</sequence>
<feature type="domain" description="Putative endonuclease Z1" evidence="1">
    <location>
        <begin position="345"/>
        <end position="562"/>
    </location>
</feature>
<reference evidence="2 3" key="1">
    <citation type="submission" date="2017-10" db="EMBL/GenBank/DDBJ databases">
        <title>Analysis of the genome sequences of Rhizobium populations associated to common bean (phaseolus vulgaris).</title>
        <authorList>
            <person name="Bustos P."/>
            <person name="Santamaria R.I."/>
            <person name="Miranda-Sanchez F."/>
            <person name="Perez-Carrascal O."/>
            <person name="Juarez S."/>
            <person name="Lozano L."/>
            <person name="Martinez-Flores I."/>
            <person name="Vinuesa P."/>
            <person name="Martinez-Romero E."/>
            <person name="Cevallos M.A."/>
            <person name="Romero D."/>
            <person name="Davila G."/>
            <person name="Gonzalez V."/>
        </authorList>
    </citation>
    <scope>NUCLEOTIDE SEQUENCE [LARGE SCALE GENOMIC DNA]</scope>
    <source>
        <strain evidence="2 3">NXT3</strain>
    </source>
</reference>
<dbReference type="Pfam" id="PF10593">
    <property type="entry name" value="Z1"/>
    <property type="match status" value="1"/>
</dbReference>
<keyword evidence="2" id="KW-0540">Nuclease</keyword>
<evidence type="ECO:0000313" key="2">
    <source>
        <dbReference type="EMBL" id="AUX76223.1"/>
    </source>
</evidence>
<evidence type="ECO:0000313" key="3">
    <source>
        <dbReference type="Proteomes" id="UP000239340"/>
    </source>
</evidence>
<dbReference type="Proteomes" id="UP000239340">
    <property type="component" value="Chromosome"/>
</dbReference>
<dbReference type="AlphaFoldDB" id="A0A2L0H430"/>
<organism evidence="2 3">
    <name type="scientific">Rhizobium fredii</name>
    <name type="common">Sinorhizobium fredii</name>
    <dbReference type="NCBI Taxonomy" id="380"/>
    <lineage>
        <taxon>Bacteria</taxon>
        <taxon>Pseudomonadati</taxon>
        <taxon>Pseudomonadota</taxon>
        <taxon>Alphaproteobacteria</taxon>
        <taxon>Hyphomicrobiales</taxon>
        <taxon>Rhizobiaceae</taxon>
        <taxon>Sinorhizobium/Ensifer group</taxon>
        <taxon>Sinorhizobium</taxon>
    </lineage>
</organism>
<dbReference type="GO" id="GO:0004519">
    <property type="term" value="F:endonuclease activity"/>
    <property type="evidence" value="ECO:0007669"/>
    <property type="project" value="UniProtKB-KW"/>
</dbReference>
<name>A0A2L0H430_RHIFR</name>
<keyword evidence="2" id="KW-0378">Hydrolase</keyword>
<dbReference type="InterPro" id="IPR018310">
    <property type="entry name" value="Put_endonuclease_Z1-dom"/>
</dbReference>
<protein>
    <submittedName>
        <fullName evidence="2">Endonuclease Z1 family domain-containing protein</fullName>
    </submittedName>
</protein>
<proteinExistence type="predicted"/>
<accession>A0A2L0H430</accession>
<evidence type="ECO:0000259" key="1">
    <source>
        <dbReference type="Pfam" id="PF10593"/>
    </source>
</evidence>
<dbReference type="EMBL" id="CP024307">
    <property type="protein sequence ID" value="AUX76223.1"/>
    <property type="molecule type" value="Genomic_DNA"/>
</dbReference>
<gene>
    <name evidence="2" type="ORF">NXT3_CH01648</name>
</gene>